<dbReference type="InterPro" id="IPR003399">
    <property type="entry name" value="Mce/MlaD"/>
</dbReference>
<dbReference type="OrthoDB" id="460587at2"/>
<keyword evidence="1" id="KW-0472">Membrane</keyword>
<sequence>MLRSRAIREGSIGIFALLGLIVFGGITIWLRGGGWGEKTYQFTTSFPTVDGMQIGAPVRFRGVTVGKIVDLQPGSNKVEATIEISSASLQIPKNVVVTTNRYGLIGDASVDILPLTKLPPDVPQISPLSEDCDSNLVICQGDRLSGENAPDIFASMIQLAETYSDQAFVDNLNSATKNASVAAARLARLTDDAAIILRSAQKDISTVTKEISSVSQSATKTAADTSRLINNANSVVTANGIKVTKTVDETSQLVSNLNVLIGANRSKLVETIDRIYTASSELNNLASNLNTTVGTVNQTLDQTDTQALVQNLQTLTANAAEASANLRDLSKSFNDPTIVVTLQQTLDSARVTFANTQKLTSDLDEILGDPKLRENIRILINGLSNLVSSADHLEEQIRIAKSLELAQQNLQKTTSNKLELNDFQPQSSDDFLTQPKIIDEKQQKLKAIND</sequence>
<dbReference type="Pfam" id="PF02470">
    <property type="entry name" value="MlaD"/>
    <property type="match status" value="1"/>
</dbReference>
<gene>
    <name evidence="3" type="ORF">C7H19_13700</name>
</gene>
<feature type="transmembrane region" description="Helical" evidence="1">
    <location>
        <begin position="12"/>
        <end position="30"/>
    </location>
</feature>
<evidence type="ECO:0000313" key="4">
    <source>
        <dbReference type="Proteomes" id="UP000239001"/>
    </source>
</evidence>
<dbReference type="Proteomes" id="UP000239001">
    <property type="component" value="Unassembled WGS sequence"/>
</dbReference>
<keyword evidence="1" id="KW-0812">Transmembrane</keyword>
<comment type="caution">
    <text evidence="3">The sequence shown here is derived from an EMBL/GenBank/DDBJ whole genome shotgun (WGS) entry which is preliminary data.</text>
</comment>
<reference evidence="3 4" key="1">
    <citation type="submission" date="2018-03" db="EMBL/GenBank/DDBJ databases">
        <title>The ancient ancestry and fast evolution of plastids.</title>
        <authorList>
            <person name="Moore K.R."/>
            <person name="Magnabosco C."/>
            <person name="Momper L."/>
            <person name="Gold D.A."/>
            <person name="Bosak T."/>
            <person name="Fournier G.P."/>
        </authorList>
    </citation>
    <scope>NUCLEOTIDE SEQUENCE [LARGE SCALE GENOMIC DNA]</scope>
    <source>
        <strain evidence="3 4">CCALA 016</strain>
    </source>
</reference>
<dbReference type="EMBL" id="PXOH01000014">
    <property type="protein sequence ID" value="PSF36257.1"/>
    <property type="molecule type" value="Genomic_DNA"/>
</dbReference>
<organism evidence="3 4">
    <name type="scientific">Aphanothece hegewaldii CCALA 016</name>
    <dbReference type="NCBI Taxonomy" id="2107694"/>
    <lineage>
        <taxon>Bacteria</taxon>
        <taxon>Bacillati</taxon>
        <taxon>Cyanobacteriota</taxon>
        <taxon>Cyanophyceae</taxon>
        <taxon>Oscillatoriophycideae</taxon>
        <taxon>Chroococcales</taxon>
        <taxon>Aphanothecaceae</taxon>
        <taxon>Aphanothece</taxon>
    </lineage>
</organism>
<feature type="domain" description="Mce/MlaD" evidence="2">
    <location>
        <begin position="39"/>
        <end position="114"/>
    </location>
</feature>
<reference evidence="3 4" key="2">
    <citation type="submission" date="2018-03" db="EMBL/GenBank/DDBJ databases">
        <authorList>
            <person name="Keele B.F."/>
        </authorList>
    </citation>
    <scope>NUCLEOTIDE SEQUENCE [LARGE SCALE GENOMIC DNA]</scope>
    <source>
        <strain evidence="3 4">CCALA 016</strain>
    </source>
</reference>
<name>A0A2T1LWH6_9CHRO</name>
<evidence type="ECO:0000256" key="1">
    <source>
        <dbReference type="SAM" id="Phobius"/>
    </source>
</evidence>
<dbReference type="InterPro" id="IPR039342">
    <property type="entry name" value="TGD2-like"/>
</dbReference>
<dbReference type="PANTHER" id="PTHR34675:SF1">
    <property type="entry name" value="PROTEIN TRIGALACTOSYLDIACYLGLYCEROL 2, CHLOROPLASTIC"/>
    <property type="match status" value="1"/>
</dbReference>
<keyword evidence="4" id="KW-1185">Reference proteome</keyword>
<evidence type="ECO:0000313" key="3">
    <source>
        <dbReference type="EMBL" id="PSF36257.1"/>
    </source>
</evidence>
<dbReference type="RefSeq" id="WP_106457442.1">
    <property type="nucleotide sequence ID" value="NZ_PXOH01000014.1"/>
</dbReference>
<keyword evidence="1" id="KW-1133">Transmembrane helix</keyword>
<accession>A0A2T1LWH6</accession>
<evidence type="ECO:0000259" key="2">
    <source>
        <dbReference type="Pfam" id="PF02470"/>
    </source>
</evidence>
<proteinExistence type="predicted"/>
<protein>
    <submittedName>
        <fullName evidence="3">MCE family protein</fullName>
    </submittedName>
</protein>
<dbReference type="AlphaFoldDB" id="A0A2T1LWH6"/>
<dbReference type="PANTHER" id="PTHR34675">
    <property type="entry name" value="PROTEIN TRIGALACTOSYLDIACYLGLYCEROL 2, CHLOROPLASTIC"/>
    <property type="match status" value="1"/>
</dbReference>